<dbReference type="Pfam" id="PF01565">
    <property type="entry name" value="FAD_binding_4"/>
    <property type="match status" value="1"/>
</dbReference>
<dbReference type="EMBL" id="LT634361">
    <property type="protein sequence ID" value="SFZ79924.1"/>
    <property type="molecule type" value="Genomic_DNA"/>
</dbReference>
<dbReference type="GO" id="GO:0071949">
    <property type="term" value="F:FAD binding"/>
    <property type="evidence" value="ECO:0007669"/>
    <property type="project" value="InterPro"/>
</dbReference>
<dbReference type="STRING" id="1349785.GCA_000509405_00919"/>
<evidence type="ECO:0000313" key="4">
    <source>
        <dbReference type="EMBL" id="SFZ79924.1"/>
    </source>
</evidence>
<evidence type="ECO:0000259" key="3">
    <source>
        <dbReference type="PROSITE" id="PS51387"/>
    </source>
</evidence>
<dbReference type="AlphaFoldDB" id="A0A2H1E687"/>
<dbReference type="Gene3D" id="3.30.465.10">
    <property type="match status" value="1"/>
</dbReference>
<dbReference type="PANTHER" id="PTHR43762">
    <property type="entry name" value="L-GULONOLACTONE OXIDASE"/>
    <property type="match status" value="1"/>
</dbReference>
<keyword evidence="1" id="KW-0285">Flavoprotein</keyword>
<dbReference type="SUPFAM" id="SSF56176">
    <property type="entry name" value="FAD-binding/transporter-associated domain-like"/>
    <property type="match status" value="1"/>
</dbReference>
<dbReference type="PROSITE" id="PS51387">
    <property type="entry name" value="FAD_PCMH"/>
    <property type="match status" value="1"/>
</dbReference>
<dbReference type="RefSeq" id="WP_024741746.1">
    <property type="nucleotide sequence ID" value="NZ_BAUG01000035.1"/>
</dbReference>
<keyword evidence="5" id="KW-1185">Reference proteome</keyword>
<dbReference type="InterPro" id="IPR006094">
    <property type="entry name" value="Oxid_FAD_bind_N"/>
</dbReference>
<evidence type="ECO:0000256" key="2">
    <source>
        <dbReference type="ARBA" id="ARBA00023002"/>
    </source>
</evidence>
<dbReference type="KEGG" id="tmar:MARIT_0003"/>
<gene>
    <name evidence="4" type="ORF">MARIT_0003</name>
</gene>
<keyword evidence="2 4" id="KW-0560">Oxidoreductase</keyword>
<dbReference type="Gene3D" id="3.30.43.10">
    <property type="entry name" value="Uridine Diphospho-n-acetylenolpyruvylglucosamine Reductase, domain 2"/>
    <property type="match status" value="1"/>
</dbReference>
<organism evidence="4 5">
    <name type="scientific">Tenacibaculum maritimum NCIMB 2154</name>
    <dbReference type="NCBI Taxonomy" id="1349785"/>
    <lineage>
        <taxon>Bacteria</taxon>
        <taxon>Pseudomonadati</taxon>
        <taxon>Bacteroidota</taxon>
        <taxon>Flavobacteriia</taxon>
        <taxon>Flavobacteriales</taxon>
        <taxon>Flavobacteriaceae</taxon>
        <taxon>Tenacibaculum</taxon>
    </lineage>
</organism>
<dbReference type="EC" id="1.1.3.8" evidence="4"/>
<dbReference type="OrthoDB" id="9800184at2"/>
<proteinExistence type="predicted"/>
<name>A0A2H1E687_9FLAO</name>
<dbReference type="Proteomes" id="UP000231564">
    <property type="component" value="Chromosome MARIT"/>
</dbReference>
<sequence>MKNWSENQQWNPKQFLQPSTEKEIIEIVSEAIKNQRKIRIYGSKHSFSSLNNTDDICLNLDNYQGIVKINEANNYVTVRGGTKLYKLTSLLASYGFAMENMGDVDKQSIAGAIGTGTHGTGVKLGSISTQVVGIKFINGLGETVYCSEHENRELFKCLQISLGVFGIITEVTLKCVANYKLKLEKKSELLTDVLTNLEALNKNNRNFEFYWLPYTNSVQTKYSNITDKEEDKDSFLNYFNDIIIENYVFKLLCNSAKWFPKLNTTVAKISSNFLSNTTKIKDSKNVYATPRLVKFTEMEYNIPIEAYKEAMKDIVNCIYRKKFNIHFPIENRFVQKDDIYISPAYQRESAYIACHVYKGKEYKKYFEALEEIFSKYEGRPHWGKIHYKKAEYFYEKYPMFGVYNEQRKRQDPEEIFLNENLRNILMV</sequence>
<dbReference type="GO" id="GO:0050105">
    <property type="term" value="F:L-gulonolactone oxidase activity"/>
    <property type="evidence" value="ECO:0007669"/>
    <property type="project" value="UniProtKB-EC"/>
</dbReference>
<evidence type="ECO:0000256" key="1">
    <source>
        <dbReference type="ARBA" id="ARBA00022827"/>
    </source>
</evidence>
<dbReference type="GO" id="GO:0016020">
    <property type="term" value="C:membrane"/>
    <property type="evidence" value="ECO:0007669"/>
    <property type="project" value="InterPro"/>
</dbReference>
<dbReference type="InterPro" id="IPR016167">
    <property type="entry name" value="FAD-bd_PCMH_sub1"/>
</dbReference>
<dbReference type="InterPro" id="IPR007173">
    <property type="entry name" value="ALO_C"/>
</dbReference>
<dbReference type="InterPro" id="IPR016166">
    <property type="entry name" value="FAD-bd_PCMH"/>
</dbReference>
<dbReference type="PANTHER" id="PTHR43762:SF1">
    <property type="entry name" value="D-ARABINONO-1,4-LACTONE OXIDASE"/>
    <property type="match status" value="1"/>
</dbReference>
<dbReference type="InterPro" id="IPR036318">
    <property type="entry name" value="FAD-bd_PCMH-like_sf"/>
</dbReference>
<protein>
    <submittedName>
        <fullName evidence="4">L-gulonolactone oxidase</fullName>
        <ecNumber evidence="4">1.1.3.8</ecNumber>
    </submittedName>
</protein>
<dbReference type="InterPro" id="IPR016169">
    <property type="entry name" value="FAD-bd_PCMH_sub2"/>
</dbReference>
<dbReference type="GO" id="GO:0003885">
    <property type="term" value="F:D-arabinono-1,4-lactone oxidase activity"/>
    <property type="evidence" value="ECO:0007669"/>
    <property type="project" value="InterPro"/>
</dbReference>
<accession>A0A2H1E687</accession>
<dbReference type="PIRSF" id="PIRSF000136">
    <property type="entry name" value="LGO_GLO"/>
    <property type="match status" value="1"/>
</dbReference>
<feature type="domain" description="FAD-binding PCMH-type" evidence="3">
    <location>
        <begin position="8"/>
        <end position="178"/>
    </location>
</feature>
<dbReference type="Pfam" id="PF04030">
    <property type="entry name" value="ALO"/>
    <property type="match status" value="1"/>
</dbReference>
<reference evidence="4 5" key="1">
    <citation type="submission" date="2016-11" db="EMBL/GenBank/DDBJ databases">
        <authorList>
            <person name="Jaros S."/>
            <person name="Januszkiewicz K."/>
            <person name="Wedrychowicz H."/>
        </authorList>
    </citation>
    <scope>NUCLEOTIDE SEQUENCE [LARGE SCALE GENOMIC DNA]</scope>
    <source>
        <strain evidence="4">NCIMB 2154T</strain>
    </source>
</reference>
<evidence type="ECO:0000313" key="5">
    <source>
        <dbReference type="Proteomes" id="UP000231564"/>
    </source>
</evidence>
<dbReference type="GeneID" id="47721617"/>
<dbReference type="NCBIfam" id="TIGR01679">
    <property type="entry name" value="bact_FAD_ox"/>
    <property type="match status" value="1"/>
</dbReference>
<dbReference type="InterPro" id="IPR010031">
    <property type="entry name" value="FAD_lactone_oxidase-like"/>
</dbReference>
<dbReference type="Gene3D" id="3.30.70.2520">
    <property type="match status" value="1"/>
</dbReference>
<keyword evidence="1" id="KW-0274">FAD</keyword>